<evidence type="ECO:0000313" key="3">
    <source>
        <dbReference type="Proteomes" id="UP000594638"/>
    </source>
</evidence>
<dbReference type="Proteomes" id="UP000594638">
    <property type="component" value="Unassembled WGS sequence"/>
</dbReference>
<gene>
    <name evidence="2" type="ORF">OLEA9_A052396</name>
</gene>
<evidence type="ECO:0000313" key="2">
    <source>
        <dbReference type="EMBL" id="CAA2975992.1"/>
    </source>
</evidence>
<reference evidence="2 3" key="1">
    <citation type="submission" date="2019-12" db="EMBL/GenBank/DDBJ databases">
        <authorList>
            <person name="Alioto T."/>
            <person name="Alioto T."/>
            <person name="Gomez Garrido J."/>
        </authorList>
    </citation>
    <scope>NUCLEOTIDE SEQUENCE [LARGE SCALE GENOMIC DNA]</scope>
</reference>
<dbReference type="Gramene" id="OE9A052396T1">
    <property type="protein sequence ID" value="OE9A052396C1"/>
    <property type="gene ID" value="OE9A052396"/>
</dbReference>
<protein>
    <submittedName>
        <fullName evidence="2">Uncharacterized protein</fullName>
    </submittedName>
</protein>
<dbReference type="EMBL" id="CACTIH010002334">
    <property type="protein sequence ID" value="CAA2975992.1"/>
    <property type="molecule type" value="Genomic_DNA"/>
</dbReference>
<name>A0A8S0R9Q0_OLEEU</name>
<sequence>MDISGRCSRDKRKGKQRREKGKKKRYNARDVSTLLEQMVSVETDLASIARSHSKGGMSVVKCVEELLSSGYVTKGDVVHPFGLWLFHDKDNQIYAAKTPLLCFKFVEYCFRRDNLMHQRKG</sequence>
<dbReference type="AlphaFoldDB" id="A0A8S0R9Q0"/>
<evidence type="ECO:0000256" key="1">
    <source>
        <dbReference type="SAM" id="MobiDB-lite"/>
    </source>
</evidence>
<keyword evidence="3" id="KW-1185">Reference proteome</keyword>
<feature type="compositionally biased region" description="Basic residues" evidence="1">
    <location>
        <begin position="9"/>
        <end position="26"/>
    </location>
</feature>
<proteinExistence type="predicted"/>
<comment type="caution">
    <text evidence="2">The sequence shown here is derived from an EMBL/GenBank/DDBJ whole genome shotgun (WGS) entry which is preliminary data.</text>
</comment>
<feature type="region of interest" description="Disordered" evidence="1">
    <location>
        <begin position="1"/>
        <end position="26"/>
    </location>
</feature>
<accession>A0A8S0R9Q0</accession>
<organism evidence="2 3">
    <name type="scientific">Olea europaea subsp. europaea</name>
    <dbReference type="NCBI Taxonomy" id="158383"/>
    <lineage>
        <taxon>Eukaryota</taxon>
        <taxon>Viridiplantae</taxon>
        <taxon>Streptophyta</taxon>
        <taxon>Embryophyta</taxon>
        <taxon>Tracheophyta</taxon>
        <taxon>Spermatophyta</taxon>
        <taxon>Magnoliopsida</taxon>
        <taxon>eudicotyledons</taxon>
        <taxon>Gunneridae</taxon>
        <taxon>Pentapetalae</taxon>
        <taxon>asterids</taxon>
        <taxon>lamiids</taxon>
        <taxon>Lamiales</taxon>
        <taxon>Oleaceae</taxon>
        <taxon>Oleeae</taxon>
        <taxon>Olea</taxon>
    </lineage>
</organism>